<feature type="transmembrane region" description="Helical" evidence="6">
    <location>
        <begin position="450"/>
        <end position="471"/>
    </location>
</feature>
<dbReference type="PROSITE" id="PS50850">
    <property type="entry name" value="MFS"/>
    <property type="match status" value="1"/>
</dbReference>
<feature type="region of interest" description="Disordered" evidence="5">
    <location>
        <begin position="505"/>
        <end position="550"/>
    </location>
</feature>
<evidence type="ECO:0000256" key="6">
    <source>
        <dbReference type="SAM" id="Phobius"/>
    </source>
</evidence>
<feature type="transmembrane region" description="Helical" evidence="6">
    <location>
        <begin position="344"/>
        <end position="365"/>
    </location>
</feature>
<dbReference type="Pfam" id="PF00083">
    <property type="entry name" value="Sugar_tr"/>
    <property type="match status" value="1"/>
</dbReference>
<dbReference type="Proteomes" id="UP000324091">
    <property type="component" value="Chromosome 21"/>
</dbReference>
<evidence type="ECO:0000256" key="4">
    <source>
        <dbReference type="ARBA" id="ARBA00023136"/>
    </source>
</evidence>
<feature type="transmembrane region" description="Helical" evidence="6">
    <location>
        <begin position="477"/>
        <end position="498"/>
    </location>
</feature>
<evidence type="ECO:0000256" key="1">
    <source>
        <dbReference type="ARBA" id="ARBA00004141"/>
    </source>
</evidence>
<keyword evidence="2 6" id="KW-0812">Transmembrane</keyword>
<dbReference type="AlphaFoldDB" id="A0A5C6NE53"/>
<keyword evidence="4 6" id="KW-0472">Membrane</keyword>
<keyword evidence="3 6" id="KW-1133">Transmembrane helix</keyword>
<feature type="transmembrane region" description="Helical" evidence="6">
    <location>
        <begin position="418"/>
        <end position="438"/>
    </location>
</feature>
<dbReference type="SUPFAM" id="SSF103473">
    <property type="entry name" value="MFS general substrate transporter"/>
    <property type="match status" value="1"/>
</dbReference>
<protein>
    <submittedName>
        <fullName evidence="8">Organic cation transporter protein</fullName>
    </submittedName>
</protein>
<evidence type="ECO:0000256" key="2">
    <source>
        <dbReference type="ARBA" id="ARBA00022692"/>
    </source>
</evidence>
<feature type="transmembrane region" description="Helical" evidence="6">
    <location>
        <begin position="172"/>
        <end position="193"/>
    </location>
</feature>
<feature type="transmembrane region" description="Helical" evidence="6">
    <location>
        <begin position="315"/>
        <end position="332"/>
    </location>
</feature>
<dbReference type="InterPro" id="IPR005828">
    <property type="entry name" value="MFS_sugar_transport-like"/>
</dbReference>
<gene>
    <name evidence="8" type="ORF">D4764_21G0002850</name>
</gene>
<evidence type="ECO:0000313" key="8">
    <source>
        <dbReference type="EMBL" id="TWW65385.1"/>
    </source>
</evidence>
<dbReference type="EMBL" id="RHFK02000014">
    <property type="protein sequence ID" value="TWW65385.1"/>
    <property type="molecule type" value="Genomic_DNA"/>
</dbReference>
<comment type="caution">
    <text evidence="8">The sequence shown here is derived from an EMBL/GenBank/DDBJ whole genome shotgun (WGS) entry which is preliminary data.</text>
</comment>
<evidence type="ECO:0000256" key="5">
    <source>
        <dbReference type="SAM" id="MobiDB-lite"/>
    </source>
</evidence>
<reference evidence="8 9" key="1">
    <citation type="submission" date="2019-04" db="EMBL/GenBank/DDBJ databases">
        <title>Chromosome genome assembly for Takifugu flavidus.</title>
        <authorList>
            <person name="Xiao S."/>
        </authorList>
    </citation>
    <scope>NUCLEOTIDE SEQUENCE [LARGE SCALE GENOMIC DNA]</scope>
    <source>
        <strain evidence="8">HTHZ2018</strain>
        <tissue evidence="8">Muscle</tissue>
    </source>
</reference>
<feature type="compositionally biased region" description="Basic and acidic residues" evidence="5">
    <location>
        <begin position="525"/>
        <end position="540"/>
    </location>
</feature>
<dbReference type="InterPro" id="IPR036259">
    <property type="entry name" value="MFS_trans_sf"/>
</dbReference>
<dbReference type="InterPro" id="IPR020846">
    <property type="entry name" value="MFS_dom"/>
</dbReference>
<feature type="transmembrane region" description="Helical" evidence="6">
    <location>
        <begin position="377"/>
        <end position="398"/>
    </location>
</feature>
<evidence type="ECO:0000313" key="9">
    <source>
        <dbReference type="Proteomes" id="UP000324091"/>
    </source>
</evidence>
<evidence type="ECO:0000259" key="7">
    <source>
        <dbReference type="PROSITE" id="PS50850"/>
    </source>
</evidence>
<comment type="subcellular location">
    <subcellularLocation>
        <location evidence="1">Membrane</location>
        <topology evidence="1">Multi-pass membrane protein</topology>
    </subcellularLocation>
</comment>
<dbReference type="GO" id="GO:0022857">
    <property type="term" value="F:transmembrane transporter activity"/>
    <property type="evidence" value="ECO:0007669"/>
    <property type="project" value="InterPro"/>
</dbReference>
<name>A0A5C6NE53_9TELE</name>
<feature type="transmembrane region" description="Helical" evidence="6">
    <location>
        <begin position="205"/>
        <end position="228"/>
    </location>
</feature>
<feature type="transmembrane region" description="Helical" evidence="6">
    <location>
        <begin position="147"/>
        <end position="166"/>
    </location>
</feature>
<sequence>MNFDELISTIGGFGKYQKLLYIWICLPQVLLSLHMMVSIFTEATPPHQCRGDSGNHSLFMATEKVNFSLLELSCAPLSPLRNRTERVPCGHGWVYSRDTFQSTTVTEWDLVCDKAGLDSLGSSVYMFGLLVGAVVFGSMADRYGRRFVMLLSIAIQAVFGVAAAFAPNFPVYVVLRFVVGSTISGVIMNAFVLGTEWTCPKNRMLAGIITDYAFNIGYMLLAGVAYLIRDWRKLQLAISAPGFLLFFYIWVVPQSARWLLTKDRKEEAIALLQKAARVNGRVLPPNLQVEKLVIGRKQSLSALDLVRTPQMRKRSLILFFAWFVNVLVYYGLSLGVSRLGTDLYLTQFIFGLIEIPARTLVLFVLPYSRRLCQSGFLATGGLSCLLMLAIPAGSQVSFIIELYKRFRQAEDASKVRTALAMLGKFGISASFAVIYVYTAEIFPTVLRQTGIGASSMFARIGGILAPLINLLHNQSSAIPQVIFGASALLAAGLALALPETANRPLPDRVEDAENWDLRSSPQTSEDIHQSRSGSKERELQHLATQADKSV</sequence>
<accession>A0A5C6NE53</accession>
<proteinExistence type="predicted"/>
<evidence type="ECO:0000256" key="3">
    <source>
        <dbReference type="ARBA" id="ARBA00022989"/>
    </source>
</evidence>
<organism evidence="8 9">
    <name type="scientific">Takifugu flavidus</name>
    <name type="common">sansaifugu</name>
    <dbReference type="NCBI Taxonomy" id="433684"/>
    <lineage>
        <taxon>Eukaryota</taxon>
        <taxon>Metazoa</taxon>
        <taxon>Chordata</taxon>
        <taxon>Craniata</taxon>
        <taxon>Vertebrata</taxon>
        <taxon>Euteleostomi</taxon>
        <taxon>Actinopterygii</taxon>
        <taxon>Neopterygii</taxon>
        <taxon>Teleostei</taxon>
        <taxon>Neoteleostei</taxon>
        <taxon>Acanthomorphata</taxon>
        <taxon>Eupercaria</taxon>
        <taxon>Tetraodontiformes</taxon>
        <taxon>Tetradontoidea</taxon>
        <taxon>Tetraodontidae</taxon>
        <taxon>Takifugu</taxon>
    </lineage>
</organism>
<feature type="domain" description="Major facilitator superfamily (MFS) profile" evidence="7">
    <location>
        <begin position="57"/>
        <end position="502"/>
    </location>
</feature>
<dbReference type="GO" id="GO:0016020">
    <property type="term" value="C:membrane"/>
    <property type="evidence" value="ECO:0007669"/>
    <property type="project" value="UniProtKB-SubCell"/>
</dbReference>
<feature type="transmembrane region" description="Helical" evidence="6">
    <location>
        <begin position="234"/>
        <end position="252"/>
    </location>
</feature>
<feature type="transmembrane region" description="Helical" evidence="6">
    <location>
        <begin position="20"/>
        <end position="40"/>
    </location>
</feature>
<dbReference type="Gene3D" id="1.20.1250.20">
    <property type="entry name" value="MFS general substrate transporter like domains"/>
    <property type="match status" value="1"/>
</dbReference>
<keyword evidence="9" id="KW-1185">Reference proteome</keyword>
<dbReference type="PANTHER" id="PTHR24064">
    <property type="entry name" value="SOLUTE CARRIER FAMILY 22 MEMBER"/>
    <property type="match status" value="1"/>
</dbReference>
<feature type="transmembrane region" description="Helical" evidence="6">
    <location>
        <begin position="123"/>
        <end position="140"/>
    </location>
</feature>